<evidence type="ECO:0000256" key="1">
    <source>
        <dbReference type="SAM" id="MobiDB-lite"/>
    </source>
</evidence>
<dbReference type="NCBIfam" id="TIGR00254">
    <property type="entry name" value="GGDEF"/>
    <property type="match status" value="2"/>
</dbReference>
<dbReference type="EMBL" id="DTMM01000007">
    <property type="protein sequence ID" value="HFT92406.1"/>
    <property type="molecule type" value="Genomic_DNA"/>
</dbReference>
<dbReference type="PANTHER" id="PTHR44757">
    <property type="entry name" value="DIGUANYLATE CYCLASE DGCP"/>
    <property type="match status" value="1"/>
</dbReference>
<dbReference type="SMART" id="SM00052">
    <property type="entry name" value="EAL"/>
    <property type="match status" value="1"/>
</dbReference>
<dbReference type="InterPro" id="IPR003018">
    <property type="entry name" value="GAF"/>
</dbReference>
<protein>
    <submittedName>
        <fullName evidence="4">Diguanylate cyclase</fullName>
    </submittedName>
</protein>
<gene>
    <name evidence="4" type="ORF">ENX03_00420</name>
</gene>
<evidence type="ECO:0000313" key="4">
    <source>
        <dbReference type="EMBL" id="HFT92406.1"/>
    </source>
</evidence>
<feature type="domain" description="GGDEF" evidence="3">
    <location>
        <begin position="809"/>
        <end position="943"/>
    </location>
</feature>
<dbReference type="InterPro" id="IPR000160">
    <property type="entry name" value="GGDEF_dom"/>
</dbReference>
<proteinExistence type="predicted"/>
<accession>A0A7C3LRA4</accession>
<dbReference type="InterPro" id="IPR029016">
    <property type="entry name" value="GAF-like_dom_sf"/>
</dbReference>
<dbReference type="SUPFAM" id="SSF141868">
    <property type="entry name" value="EAL domain-like"/>
    <property type="match status" value="1"/>
</dbReference>
<dbReference type="Gene3D" id="3.30.450.40">
    <property type="match status" value="1"/>
</dbReference>
<dbReference type="PANTHER" id="PTHR44757:SF2">
    <property type="entry name" value="BIOFILM ARCHITECTURE MAINTENANCE PROTEIN MBAA"/>
    <property type="match status" value="1"/>
</dbReference>
<organism evidence="4">
    <name type="scientific">Leptospirillum ferriphilum</name>
    <dbReference type="NCBI Taxonomy" id="178606"/>
    <lineage>
        <taxon>Bacteria</taxon>
        <taxon>Pseudomonadati</taxon>
        <taxon>Nitrospirota</taxon>
        <taxon>Nitrospiria</taxon>
        <taxon>Nitrospirales</taxon>
        <taxon>Nitrospiraceae</taxon>
        <taxon>Leptospirillum</taxon>
    </lineage>
</organism>
<feature type="domain" description="GGDEF" evidence="3">
    <location>
        <begin position="169"/>
        <end position="304"/>
    </location>
</feature>
<feature type="region of interest" description="Disordered" evidence="1">
    <location>
        <begin position="120"/>
        <end position="148"/>
    </location>
</feature>
<evidence type="ECO:0000259" key="2">
    <source>
        <dbReference type="PROSITE" id="PS50883"/>
    </source>
</evidence>
<dbReference type="SUPFAM" id="SSF55781">
    <property type="entry name" value="GAF domain-like"/>
    <property type="match status" value="1"/>
</dbReference>
<dbReference type="InterPro" id="IPR052155">
    <property type="entry name" value="Biofilm_reg_signaling"/>
</dbReference>
<dbReference type="SMART" id="SM00267">
    <property type="entry name" value="GGDEF"/>
    <property type="match status" value="2"/>
</dbReference>
<dbReference type="InterPro" id="IPR001633">
    <property type="entry name" value="EAL_dom"/>
</dbReference>
<dbReference type="InterPro" id="IPR029787">
    <property type="entry name" value="Nucleotide_cyclase"/>
</dbReference>
<name>A0A7C3LRA4_9BACT</name>
<feature type="compositionally biased region" description="Polar residues" evidence="1">
    <location>
        <begin position="940"/>
        <end position="951"/>
    </location>
</feature>
<sequence length="951" mass="106259">MKPLRCLLHGLSETTSFRLLATLRTAGFAPDIARLVSALDLPDHAIPHTPAILFTDGSTPADEILEARTLLQRTWPNLACFDLSNGSDPLREQRLRAAGVQTGVRDDDPGQLQAAIERVLSTGPVSKSSRPKHETPPGTGPDPVTGLPNRSRFVELVRKAVHGCQEKGISVGLLLLDLDRFKEVNDTLGHDSGDILLEQVGQRLRQALPEPDAIARIGGDEFGILLPRLSDPDEVQTVVGTVHASLDAPFLINDISIVVETSIGVATFPDHADTADRLLQHADIALYRAKEIRMTRSCVIYRTEFNLHSPERLGLLSELKDAIAKNELLLHYQPKLDLLTGRITGFEALVRWQHPRLGVLLPDRFILVSEQTGLIGPLTRWVMANALEHARKASPNGSRLPVSVNLSGRLLQDPDLPEMIDDILRSTGSRPEHLMLEITESAIAPDTQRAGENLQTLAERGVPLSIDDFGTGYTSFMSLKNHPVQEIKIDKSFVMRMLTEKKDAMIVRTIIEFAHNFGLSVVAEGVESQEVMEVLAGIGCDMVQGYFISPPRAAEPAKGWLSAASRKTLVRLAGRPPSGLPLPEGTLDPFRVLKEMLQETSALSGEPFFREAARVLSRLFDADFVFVARLKETASDEVEVLASFRDGEDRGSWSFRLPGSPCAMVYAEQKNAEWENLRTRHAVYVDDQVYRRFESTRDTRYEAFVGVPLFDPERRLTGHIALFFEKPWSSTLQRNHVVELVELFSFKVQSELNRDFSEKERQKVRQVLEATNRKLLRETLTDPLTGLHNRRHFSQCMREAFAQFRDLHRQFALLLVDIDHFKSINDTLGHDAGDIALRLVARRLQANCRSETERVFRVGGEEFAILCQGKLSSSTLQRLGDRINRAFRQPPEEPPLDRDLTVSIGGAFPLEQDTSWNATYTRADRALYQAKNDGRDRTVLDTSSLSEKTGK</sequence>
<evidence type="ECO:0000259" key="3">
    <source>
        <dbReference type="PROSITE" id="PS50887"/>
    </source>
</evidence>
<feature type="region of interest" description="Disordered" evidence="1">
    <location>
        <begin position="931"/>
        <end position="951"/>
    </location>
</feature>
<dbReference type="CDD" id="cd01948">
    <property type="entry name" value="EAL"/>
    <property type="match status" value="1"/>
</dbReference>
<dbReference type="AlphaFoldDB" id="A0A7C3LRA4"/>
<dbReference type="CDD" id="cd01949">
    <property type="entry name" value="GGDEF"/>
    <property type="match status" value="2"/>
</dbReference>
<dbReference type="Pfam" id="PF00990">
    <property type="entry name" value="GGDEF"/>
    <property type="match status" value="2"/>
</dbReference>
<dbReference type="FunFam" id="3.30.70.270:FF:000001">
    <property type="entry name" value="Diguanylate cyclase domain protein"/>
    <property type="match status" value="1"/>
</dbReference>
<dbReference type="Pfam" id="PF01590">
    <property type="entry name" value="GAF"/>
    <property type="match status" value="1"/>
</dbReference>
<dbReference type="GO" id="GO:0003824">
    <property type="term" value="F:catalytic activity"/>
    <property type="evidence" value="ECO:0007669"/>
    <property type="project" value="UniProtKB-ARBA"/>
</dbReference>
<dbReference type="Gene3D" id="3.30.70.270">
    <property type="match status" value="2"/>
</dbReference>
<dbReference type="PROSITE" id="PS50883">
    <property type="entry name" value="EAL"/>
    <property type="match status" value="1"/>
</dbReference>
<reference evidence="4" key="1">
    <citation type="journal article" date="2020" name="mSystems">
        <title>Genome- and Community-Level Interaction Insights into Carbon Utilization and Element Cycling Functions of Hydrothermarchaeota in Hydrothermal Sediment.</title>
        <authorList>
            <person name="Zhou Z."/>
            <person name="Liu Y."/>
            <person name="Xu W."/>
            <person name="Pan J."/>
            <person name="Luo Z.H."/>
            <person name="Li M."/>
        </authorList>
    </citation>
    <scope>NUCLEOTIDE SEQUENCE [LARGE SCALE GENOMIC DNA]</scope>
    <source>
        <strain evidence="4">SpSt-902</strain>
    </source>
</reference>
<dbReference type="Pfam" id="PF00563">
    <property type="entry name" value="EAL"/>
    <property type="match status" value="1"/>
</dbReference>
<dbReference type="InterPro" id="IPR043128">
    <property type="entry name" value="Rev_trsase/Diguanyl_cyclase"/>
</dbReference>
<dbReference type="PROSITE" id="PS50887">
    <property type="entry name" value="GGDEF"/>
    <property type="match status" value="2"/>
</dbReference>
<comment type="caution">
    <text evidence="4">The sequence shown here is derived from an EMBL/GenBank/DDBJ whole genome shotgun (WGS) entry which is preliminary data.</text>
</comment>
<feature type="domain" description="EAL" evidence="2">
    <location>
        <begin position="312"/>
        <end position="565"/>
    </location>
</feature>
<dbReference type="InterPro" id="IPR035919">
    <property type="entry name" value="EAL_sf"/>
</dbReference>
<dbReference type="Gene3D" id="3.20.20.450">
    <property type="entry name" value="EAL domain"/>
    <property type="match status" value="1"/>
</dbReference>
<dbReference type="SUPFAM" id="SSF55073">
    <property type="entry name" value="Nucleotide cyclase"/>
    <property type="match status" value="2"/>
</dbReference>